<dbReference type="EMBL" id="MU001689">
    <property type="protein sequence ID" value="KAF2454896.1"/>
    <property type="molecule type" value="Genomic_DNA"/>
</dbReference>
<reference evidence="2" key="1">
    <citation type="journal article" date="2020" name="Stud. Mycol.">
        <title>101 Dothideomycetes genomes: a test case for predicting lifestyles and emergence of pathogens.</title>
        <authorList>
            <person name="Haridas S."/>
            <person name="Albert R."/>
            <person name="Binder M."/>
            <person name="Bloem J."/>
            <person name="Labutti K."/>
            <person name="Salamov A."/>
            <person name="Andreopoulos B."/>
            <person name="Baker S."/>
            <person name="Barry K."/>
            <person name="Bills G."/>
            <person name="Bluhm B."/>
            <person name="Cannon C."/>
            <person name="Castanera R."/>
            <person name="Culley D."/>
            <person name="Daum C."/>
            <person name="Ezra D."/>
            <person name="Gonzalez J."/>
            <person name="Henrissat B."/>
            <person name="Kuo A."/>
            <person name="Liang C."/>
            <person name="Lipzen A."/>
            <person name="Lutzoni F."/>
            <person name="Magnuson J."/>
            <person name="Mondo S."/>
            <person name="Nolan M."/>
            <person name="Ohm R."/>
            <person name="Pangilinan J."/>
            <person name="Park H.-J."/>
            <person name="Ramirez L."/>
            <person name="Alfaro M."/>
            <person name="Sun H."/>
            <person name="Tritt A."/>
            <person name="Yoshinaga Y."/>
            <person name="Zwiers L.-H."/>
            <person name="Turgeon B."/>
            <person name="Goodwin S."/>
            <person name="Spatafora J."/>
            <person name="Crous P."/>
            <person name="Grigoriev I."/>
        </authorList>
    </citation>
    <scope>NUCLEOTIDE SEQUENCE</scope>
    <source>
        <strain evidence="2">ATCC 16933</strain>
    </source>
</reference>
<organism evidence="2 3">
    <name type="scientific">Lineolata rhizophorae</name>
    <dbReference type="NCBI Taxonomy" id="578093"/>
    <lineage>
        <taxon>Eukaryota</taxon>
        <taxon>Fungi</taxon>
        <taxon>Dikarya</taxon>
        <taxon>Ascomycota</taxon>
        <taxon>Pezizomycotina</taxon>
        <taxon>Dothideomycetes</taxon>
        <taxon>Dothideomycetes incertae sedis</taxon>
        <taxon>Lineolatales</taxon>
        <taxon>Lineolataceae</taxon>
        <taxon>Lineolata</taxon>
    </lineage>
</organism>
<feature type="compositionally biased region" description="Basic residues" evidence="1">
    <location>
        <begin position="118"/>
        <end position="133"/>
    </location>
</feature>
<feature type="compositionally biased region" description="Basic residues" evidence="1">
    <location>
        <begin position="99"/>
        <end position="110"/>
    </location>
</feature>
<evidence type="ECO:0000313" key="3">
    <source>
        <dbReference type="Proteomes" id="UP000799766"/>
    </source>
</evidence>
<sequence>MTDRRKVLRHFGPVHFSGTNPKRRRFLDKWLAGRKAGGRADARLGDAARPRADEIPTSAAFAPRPAHGVHARGVRKRVMYVAEGLPAQVGDFATYDARARRRRRRRRAPRKSQDPARTKRSKASRSTRGRAGRPKAAAFSVVSGSYIPTTGAEHARERGANGDALGTRFRDRRVVPRLGFQTARAAAAPHRRPGSERAEAHAVLHAYHARSSVARQAAGCRRAAKKARCRRLNWRAWVVCTTGGERCMPAGEREKAGAELSDLSLKWPGAAVGRQATGDTTA</sequence>
<protein>
    <submittedName>
        <fullName evidence="2">Uncharacterized protein</fullName>
    </submittedName>
</protein>
<gene>
    <name evidence="2" type="ORF">BDY21DRAFT_365908</name>
</gene>
<evidence type="ECO:0000313" key="2">
    <source>
        <dbReference type="EMBL" id="KAF2454896.1"/>
    </source>
</evidence>
<accession>A0A6A6NT33</accession>
<dbReference type="AlphaFoldDB" id="A0A6A6NT33"/>
<keyword evidence="3" id="KW-1185">Reference proteome</keyword>
<dbReference type="Proteomes" id="UP000799766">
    <property type="component" value="Unassembled WGS sequence"/>
</dbReference>
<evidence type="ECO:0000256" key="1">
    <source>
        <dbReference type="SAM" id="MobiDB-lite"/>
    </source>
</evidence>
<feature type="region of interest" description="Disordered" evidence="1">
    <location>
        <begin position="96"/>
        <end position="137"/>
    </location>
</feature>
<name>A0A6A6NT33_9PEZI</name>
<proteinExistence type="predicted"/>